<evidence type="ECO:0000313" key="2">
    <source>
        <dbReference type="Proteomes" id="UP001227268"/>
    </source>
</evidence>
<reference evidence="1" key="1">
    <citation type="submission" date="2023-04" db="EMBL/GenBank/DDBJ databases">
        <title>Draft Genome sequencing of Naganishia species isolated from polar environments using Oxford Nanopore Technology.</title>
        <authorList>
            <person name="Leo P."/>
            <person name="Venkateswaran K."/>
        </authorList>
    </citation>
    <scope>NUCLEOTIDE SEQUENCE</scope>
    <source>
        <strain evidence="1">MNA-CCFEE 5423</strain>
    </source>
</reference>
<organism evidence="1 2">
    <name type="scientific">Naganishia friedmannii</name>
    <dbReference type="NCBI Taxonomy" id="89922"/>
    <lineage>
        <taxon>Eukaryota</taxon>
        <taxon>Fungi</taxon>
        <taxon>Dikarya</taxon>
        <taxon>Basidiomycota</taxon>
        <taxon>Agaricomycotina</taxon>
        <taxon>Tremellomycetes</taxon>
        <taxon>Filobasidiales</taxon>
        <taxon>Filobasidiaceae</taxon>
        <taxon>Naganishia</taxon>
    </lineage>
</organism>
<protein>
    <submittedName>
        <fullName evidence="1">Uncharacterized protein</fullName>
    </submittedName>
</protein>
<proteinExistence type="predicted"/>
<comment type="caution">
    <text evidence="1">The sequence shown here is derived from an EMBL/GenBank/DDBJ whole genome shotgun (WGS) entry which is preliminary data.</text>
</comment>
<dbReference type="Proteomes" id="UP001227268">
    <property type="component" value="Unassembled WGS sequence"/>
</dbReference>
<name>A0ACC2VY09_9TREE</name>
<keyword evidence="2" id="KW-1185">Reference proteome</keyword>
<gene>
    <name evidence="1" type="ORF">QFC21_002463</name>
</gene>
<accession>A0ACC2VY09</accession>
<dbReference type="EMBL" id="JASBWT010000006">
    <property type="protein sequence ID" value="KAJ9104000.1"/>
    <property type="molecule type" value="Genomic_DNA"/>
</dbReference>
<evidence type="ECO:0000313" key="1">
    <source>
        <dbReference type="EMBL" id="KAJ9104000.1"/>
    </source>
</evidence>
<sequence>MNGWILFKLVSRMRQVVRAEDDGEFGSEGKDWLVTGGGPMFRMLSKLFRIVDRPWKLYPLGVLFGLGFDTSSEIALLGITSIHAVQGTSIWLIMLFPILFTAGMCLIDTTDGGLMLTLYTWHDEDDLDVKESDGLTTSLASDVERGSTRSLGEREDLEMEPTINRESNDISKKGLVYDEAPLPAWDQGGPGDSAPPALQPRKRQPDPLIFLYYSTILTGLTVIVALVIGIIQLLSLILNVAEPTGKFWDGVEVAGDYYDVIGGSICGLFLVVGIGAICFYGRFKRWVHATRAANMARKLRETSHGQQEEEEEAMDLPTETGLGQLSQTKPKDSEGETDTNVVLYS</sequence>